<dbReference type="EMBL" id="AP019860">
    <property type="protein sequence ID" value="BBM86819.1"/>
    <property type="molecule type" value="Genomic_DNA"/>
</dbReference>
<dbReference type="Pfam" id="PF13417">
    <property type="entry name" value="GST_N_3"/>
    <property type="match status" value="1"/>
</dbReference>
<dbReference type="Proteomes" id="UP000326354">
    <property type="component" value="Chromosome"/>
</dbReference>
<reference evidence="3 4" key="1">
    <citation type="submission" date="2019-08" db="EMBL/GenBank/DDBJ databases">
        <title>Complete genome sequence of Candidatus Uab amorphum.</title>
        <authorList>
            <person name="Shiratori T."/>
            <person name="Suzuki S."/>
            <person name="Kakizawa Y."/>
            <person name="Ishida K."/>
        </authorList>
    </citation>
    <scope>NUCLEOTIDE SEQUENCE [LARGE SCALE GENOMIC DNA]</scope>
    <source>
        <strain evidence="3 4">SRT547</strain>
    </source>
</reference>
<dbReference type="GO" id="GO:0016740">
    <property type="term" value="F:transferase activity"/>
    <property type="evidence" value="ECO:0007669"/>
    <property type="project" value="UniProtKB-KW"/>
</dbReference>
<dbReference type="PROSITE" id="PS50405">
    <property type="entry name" value="GST_CTER"/>
    <property type="match status" value="1"/>
</dbReference>
<dbReference type="SUPFAM" id="SSF52833">
    <property type="entry name" value="Thioredoxin-like"/>
    <property type="match status" value="1"/>
</dbReference>
<protein>
    <submittedName>
        <fullName evidence="3">Glutathione S-transferase</fullName>
    </submittedName>
</protein>
<dbReference type="OrthoDB" id="465590at2"/>
<organism evidence="3 4">
    <name type="scientific">Uabimicrobium amorphum</name>
    <dbReference type="NCBI Taxonomy" id="2596890"/>
    <lineage>
        <taxon>Bacteria</taxon>
        <taxon>Pseudomonadati</taxon>
        <taxon>Planctomycetota</taxon>
        <taxon>Candidatus Uabimicrobiia</taxon>
        <taxon>Candidatus Uabimicrobiales</taxon>
        <taxon>Candidatus Uabimicrobiaceae</taxon>
        <taxon>Candidatus Uabimicrobium</taxon>
    </lineage>
</organism>
<proteinExistence type="predicted"/>
<dbReference type="InterPro" id="IPR010987">
    <property type="entry name" value="Glutathione-S-Trfase_C-like"/>
</dbReference>
<dbReference type="InterPro" id="IPR004045">
    <property type="entry name" value="Glutathione_S-Trfase_N"/>
</dbReference>
<keyword evidence="3" id="KW-0808">Transferase</keyword>
<feature type="domain" description="GST C-terminal" evidence="2">
    <location>
        <begin position="85"/>
        <end position="216"/>
    </location>
</feature>
<dbReference type="PROSITE" id="PS50404">
    <property type="entry name" value="GST_NTER"/>
    <property type="match status" value="1"/>
</dbReference>
<evidence type="ECO:0000259" key="1">
    <source>
        <dbReference type="PROSITE" id="PS50404"/>
    </source>
</evidence>
<dbReference type="PANTHER" id="PTHR44051">
    <property type="entry name" value="GLUTATHIONE S-TRANSFERASE-RELATED"/>
    <property type="match status" value="1"/>
</dbReference>
<dbReference type="CDD" id="cd00570">
    <property type="entry name" value="GST_N_family"/>
    <property type="match status" value="1"/>
</dbReference>
<dbReference type="SFLD" id="SFLDS00019">
    <property type="entry name" value="Glutathione_Transferase_(cytos"/>
    <property type="match status" value="1"/>
</dbReference>
<dbReference type="RefSeq" id="WP_151970859.1">
    <property type="nucleotide sequence ID" value="NZ_AP019860.1"/>
</dbReference>
<feature type="domain" description="GST N-terminal" evidence="1">
    <location>
        <begin position="2"/>
        <end position="80"/>
    </location>
</feature>
<evidence type="ECO:0000313" key="4">
    <source>
        <dbReference type="Proteomes" id="UP000326354"/>
    </source>
</evidence>
<dbReference type="Gene3D" id="1.20.1050.10">
    <property type="match status" value="1"/>
</dbReference>
<dbReference type="CDD" id="cd00299">
    <property type="entry name" value="GST_C_family"/>
    <property type="match status" value="1"/>
</dbReference>
<dbReference type="PANTHER" id="PTHR44051:SF8">
    <property type="entry name" value="GLUTATHIONE S-TRANSFERASE GSTA"/>
    <property type="match status" value="1"/>
</dbReference>
<accession>A0A5S9IRM0</accession>
<dbReference type="InterPro" id="IPR004046">
    <property type="entry name" value="GST_C"/>
</dbReference>
<dbReference type="AlphaFoldDB" id="A0A5S9IRM0"/>
<dbReference type="InterPro" id="IPR036282">
    <property type="entry name" value="Glutathione-S-Trfase_C_sf"/>
</dbReference>
<dbReference type="Gene3D" id="3.40.30.10">
    <property type="entry name" value="Glutaredoxin"/>
    <property type="match status" value="1"/>
</dbReference>
<evidence type="ECO:0000259" key="2">
    <source>
        <dbReference type="PROSITE" id="PS50405"/>
    </source>
</evidence>
<dbReference type="KEGG" id="uam:UABAM_05207"/>
<keyword evidence="4" id="KW-1185">Reference proteome</keyword>
<dbReference type="SUPFAM" id="SSF47616">
    <property type="entry name" value="GST C-terminal domain-like"/>
    <property type="match status" value="1"/>
</dbReference>
<dbReference type="InterPro" id="IPR036249">
    <property type="entry name" value="Thioredoxin-like_sf"/>
</dbReference>
<dbReference type="InterPro" id="IPR040079">
    <property type="entry name" value="Glutathione_S-Trfase"/>
</dbReference>
<sequence>MGKLTLHGVTLSPFVRKVKILLIEKGIDHDHVMAPPSQDPEFLKISPLGKIPVLVDEEGRAINDSSAIVNYLEERFPQNSALPTDPYHRARARWFEAYSGSTFAPAIVFGIFGQRIVMPLLAGQPTDENVVKEAIESAPKFLNYLEQEIKGKEYFVNNTYSLADICVASNFINLQHADYEIDAEKYPELAKWYQSIVSREHYQQLIAGEKQALAGMQAKMQK</sequence>
<dbReference type="SFLD" id="SFLDG00358">
    <property type="entry name" value="Main_(cytGST)"/>
    <property type="match status" value="1"/>
</dbReference>
<gene>
    <name evidence="3" type="ORF">UABAM_05207</name>
</gene>
<name>A0A5S9IRM0_UABAM</name>
<evidence type="ECO:0000313" key="3">
    <source>
        <dbReference type="EMBL" id="BBM86819.1"/>
    </source>
</evidence>
<dbReference type="Pfam" id="PF00043">
    <property type="entry name" value="GST_C"/>
    <property type="match status" value="1"/>
</dbReference>